<keyword evidence="5" id="KW-0675">Receptor</keyword>
<dbReference type="Pfam" id="PF14905">
    <property type="entry name" value="OMP_b-brl_3"/>
    <property type="match status" value="1"/>
</dbReference>
<dbReference type="RefSeq" id="WP_205108171.1">
    <property type="nucleotide sequence ID" value="NZ_JACJJL010000004.1"/>
</dbReference>
<proteinExistence type="predicted"/>
<dbReference type="InterPro" id="IPR041700">
    <property type="entry name" value="OMP_b-brl_3"/>
</dbReference>
<organism evidence="5 6">
    <name type="scientific">Marseilla massiliensis</name>
    <dbReference type="NCBI Taxonomy" id="1841864"/>
    <lineage>
        <taxon>Bacteria</taxon>
        <taxon>Pseudomonadati</taxon>
        <taxon>Bacteroidota</taxon>
        <taxon>Bacteroidia</taxon>
        <taxon>Bacteroidales</taxon>
        <taxon>Prevotellaceae</taxon>
        <taxon>Marseilla</taxon>
    </lineage>
</organism>
<evidence type="ECO:0000256" key="2">
    <source>
        <dbReference type="ARBA" id="ARBA00023136"/>
    </source>
</evidence>
<dbReference type="EMBL" id="JACJJL010000004">
    <property type="protein sequence ID" value="MBM6660938.1"/>
    <property type="molecule type" value="Genomic_DNA"/>
</dbReference>
<dbReference type="SUPFAM" id="SSF56935">
    <property type="entry name" value="Porins"/>
    <property type="match status" value="1"/>
</dbReference>
<accession>A0A939B145</accession>
<evidence type="ECO:0000256" key="1">
    <source>
        <dbReference type="ARBA" id="ARBA00004442"/>
    </source>
</evidence>
<name>A0A939B145_9BACT</name>
<evidence type="ECO:0000256" key="3">
    <source>
        <dbReference type="ARBA" id="ARBA00023237"/>
    </source>
</evidence>
<dbReference type="InterPro" id="IPR036942">
    <property type="entry name" value="Beta-barrel_TonB_sf"/>
</dbReference>
<dbReference type="Gene3D" id="2.40.170.20">
    <property type="entry name" value="TonB-dependent receptor, beta-barrel domain"/>
    <property type="match status" value="1"/>
</dbReference>
<keyword evidence="2" id="KW-0472">Membrane</keyword>
<evidence type="ECO:0000313" key="6">
    <source>
        <dbReference type="Proteomes" id="UP000764045"/>
    </source>
</evidence>
<keyword evidence="3" id="KW-0998">Cell outer membrane</keyword>
<comment type="caution">
    <text evidence="5">The sequence shown here is derived from an EMBL/GenBank/DDBJ whole genome shotgun (WGS) entry which is preliminary data.</text>
</comment>
<reference evidence="5 6" key="1">
    <citation type="journal article" date="2021" name="Sci. Rep.">
        <title>The distribution of antibiotic resistance genes in chicken gut microbiota commensals.</title>
        <authorList>
            <person name="Juricova H."/>
            <person name="Matiasovicova J."/>
            <person name="Kubasova T."/>
            <person name="Cejkova D."/>
            <person name="Rychlik I."/>
        </authorList>
    </citation>
    <scope>NUCLEOTIDE SEQUENCE [LARGE SCALE GENOMIC DNA]</scope>
    <source>
        <strain evidence="5 6">An819</strain>
    </source>
</reference>
<dbReference type="InterPro" id="IPR008969">
    <property type="entry name" value="CarboxyPept-like_regulatory"/>
</dbReference>
<feature type="domain" description="Outer membrane protein beta-barrel" evidence="4">
    <location>
        <begin position="359"/>
        <end position="740"/>
    </location>
</feature>
<dbReference type="Proteomes" id="UP000764045">
    <property type="component" value="Unassembled WGS sequence"/>
</dbReference>
<keyword evidence="6" id="KW-1185">Reference proteome</keyword>
<protein>
    <submittedName>
        <fullName evidence="5">TonB-dependent receptor</fullName>
    </submittedName>
</protein>
<comment type="subcellular location">
    <subcellularLocation>
        <location evidence="1">Cell outer membrane</location>
    </subcellularLocation>
</comment>
<evidence type="ECO:0000313" key="5">
    <source>
        <dbReference type="EMBL" id="MBM6660938.1"/>
    </source>
</evidence>
<gene>
    <name evidence="5" type="ORF">H6B30_04065</name>
</gene>
<dbReference type="GO" id="GO:0009279">
    <property type="term" value="C:cell outer membrane"/>
    <property type="evidence" value="ECO:0007669"/>
    <property type="project" value="UniProtKB-SubCell"/>
</dbReference>
<dbReference type="Pfam" id="PF13620">
    <property type="entry name" value="CarboxypepD_reg"/>
    <property type="match status" value="1"/>
</dbReference>
<dbReference type="SUPFAM" id="SSF49464">
    <property type="entry name" value="Carboxypeptidase regulatory domain-like"/>
    <property type="match status" value="1"/>
</dbReference>
<dbReference type="AlphaFoldDB" id="A0A939B145"/>
<evidence type="ECO:0000259" key="4">
    <source>
        <dbReference type="Pfam" id="PF14905"/>
    </source>
</evidence>
<sequence>MTYVFSVCTALAQGITGKVVDASNVPIEFVNVILLSGEDSTYIAGTVTKADGSFLFENHDATTKLVRLTSIGYVEQIKPVPPTGDLGTITMSLDNIMLGEVIVKSNRPVTAIKGNALVTSVENSVLAHAGTANDVLSQVPMVSGRDGNFEVFGKGTPLIYVNGRKILDMTELSHINSSDIKNVEVITNPGAKYDASVKSVIRIQMKRPQGDGWSGTLRSQNGFQHYFVTREQANLKYRTGGLEVFTNFGYMNGKFQNHVSNDMVTYGSRLIDQQIDSKGNMRNNEFYGKAGFSYLFNENNSIGAYYSNGFSKQTDNGGYDSEIKIDDILEDKISSTAKSKRDNYPRHYTNLYYNGLVGKLGIDLNVDFMWNKNRNNILNEEQGTTSGYTQVNSSSVNHGRMFAQKLTLSYPVWKGQLEIGEEFTSSRFKNIYNTDAELVSDAASQVEENNIAGFTQLTQRFGMVEIAAGLRYEHVNFSYIENGVTNPEQDKTYNNLFPSLSVSTMIKNVQLALSYTNKTQRPSYADLDGTVDYINRFTLEGGNPYLKPEKIHSFELMGAWRQIFAQVSFTYNKNPLLNTTVPYDESGEVKLITKDNLSGIKKLEAFIGCQFQFGFWQPKLNVGVLKQWFMIDFADGRKKLNDPIALVQWQNAIHLPLDIWMNVDVQWMSKGNEDNMAIKPTSYVNVKLYKAFFNNRFSITFEANDILNKSGRNFTFYNKDVTLFQINKADNRSFQLTFQYNFNTTRDRYRGSGAGQTEKNRF</sequence>